<feature type="chain" id="PRO_5023112793" evidence="1">
    <location>
        <begin position="19"/>
        <end position="365"/>
    </location>
</feature>
<proteinExistence type="predicted"/>
<evidence type="ECO:0000313" key="3">
    <source>
        <dbReference type="Proteomes" id="UP000324748"/>
    </source>
</evidence>
<dbReference type="AlphaFoldDB" id="A0A5B0QTN7"/>
<sequence>MLTLRFMVLTALIAKAWAAMFLCDIGRSTNPNHTSRDYMILDSQAPQGIGTVILTKLDNDGGQTIFERVHGIEFRNELNTNLWVYDGDEYGKLVKFQPHGVARLILSDQNRLWVATIEKPYNMRIPLSVYKGMVPPLLKAIKEDRFTLQEPKVPKHQEAMAHLNQKGVTNAQPKMERSWEYPLREDPSEVRSITLTQHWGNNQVNEVQYSGQSWWIIHREFISDSKNSEGLPFRIMSGRLVLSKKNRYQVVKNLGKRKSIAVHVGDFSSLLPTYIGAGKESSIFFNKLGDWAVITFFDQAAPLQDDVYKLLTHWNQDQMRNIKLNQVQVEEGIPPSWRERIIHSCAKMFKQERSDYEFLGKVRAN</sequence>
<dbReference type="Proteomes" id="UP000324748">
    <property type="component" value="Unassembled WGS sequence"/>
</dbReference>
<name>A0A5B0QTN7_PUCGR</name>
<reference evidence="2 3" key="1">
    <citation type="submission" date="2019-05" db="EMBL/GenBank/DDBJ databases">
        <title>Emergence of the Ug99 lineage of the wheat stem rust pathogen through somatic hybridization.</title>
        <authorList>
            <person name="Li F."/>
            <person name="Upadhyaya N.M."/>
            <person name="Sperschneider J."/>
            <person name="Matny O."/>
            <person name="Nguyen-Phuc H."/>
            <person name="Mago R."/>
            <person name="Raley C."/>
            <person name="Miller M.E."/>
            <person name="Silverstein K.A.T."/>
            <person name="Henningsen E."/>
            <person name="Hirsch C.D."/>
            <person name="Visser B."/>
            <person name="Pretorius Z.A."/>
            <person name="Steffenson B.J."/>
            <person name="Schwessinger B."/>
            <person name="Dodds P.N."/>
            <person name="Figueroa M."/>
        </authorList>
    </citation>
    <scope>NUCLEOTIDE SEQUENCE [LARGE SCALE GENOMIC DNA]</scope>
    <source>
        <strain evidence="2">21-0</strain>
    </source>
</reference>
<keyword evidence="1" id="KW-0732">Signal</keyword>
<comment type="caution">
    <text evidence="2">The sequence shown here is derived from an EMBL/GenBank/DDBJ whole genome shotgun (WGS) entry which is preliminary data.</text>
</comment>
<keyword evidence="3" id="KW-1185">Reference proteome</keyword>
<accession>A0A5B0QTN7</accession>
<evidence type="ECO:0000313" key="2">
    <source>
        <dbReference type="EMBL" id="KAA1116658.1"/>
    </source>
</evidence>
<organism evidence="2 3">
    <name type="scientific">Puccinia graminis f. sp. tritici</name>
    <dbReference type="NCBI Taxonomy" id="56615"/>
    <lineage>
        <taxon>Eukaryota</taxon>
        <taxon>Fungi</taxon>
        <taxon>Dikarya</taxon>
        <taxon>Basidiomycota</taxon>
        <taxon>Pucciniomycotina</taxon>
        <taxon>Pucciniomycetes</taxon>
        <taxon>Pucciniales</taxon>
        <taxon>Pucciniaceae</taxon>
        <taxon>Puccinia</taxon>
    </lineage>
</organism>
<protein>
    <submittedName>
        <fullName evidence="2">Uncharacterized protein</fullName>
    </submittedName>
</protein>
<evidence type="ECO:0000256" key="1">
    <source>
        <dbReference type="SAM" id="SignalP"/>
    </source>
</evidence>
<dbReference type="OrthoDB" id="10329482at2759"/>
<dbReference type="EMBL" id="VSWC01000003">
    <property type="protein sequence ID" value="KAA1116658.1"/>
    <property type="molecule type" value="Genomic_DNA"/>
</dbReference>
<feature type="signal peptide" evidence="1">
    <location>
        <begin position="1"/>
        <end position="18"/>
    </location>
</feature>
<gene>
    <name evidence="2" type="ORF">PGT21_021835</name>
</gene>